<feature type="domain" description="Glycosyl transferase family 28 C-terminal" evidence="1">
    <location>
        <begin position="618"/>
        <end position="694"/>
    </location>
</feature>
<dbReference type="Proteomes" id="UP001375743">
    <property type="component" value="Unassembled WGS sequence"/>
</dbReference>
<dbReference type="PANTHER" id="PTHR21015:SF22">
    <property type="entry name" value="GLYCOSYLTRANSFERASE"/>
    <property type="match status" value="1"/>
</dbReference>
<gene>
    <name evidence="2" type="ORF">U1T56_20875</name>
</gene>
<comment type="caution">
    <text evidence="2">The sequence shown here is derived from an EMBL/GenBank/DDBJ whole genome shotgun (WGS) entry which is preliminary data.</text>
</comment>
<evidence type="ECO:0000313" key="2">
    <source>
        <dbReference type="EMBL" id="MEK0085613.1"/>
    </source>
</evidence>
<sequence>MAGRRSASRGHDFDLVLAGDFRARGEVAETLASHLAVLSGLDLELGLLWLRDPALPATAPVYSRIAALVRRHAAVPIEADSDAVSCRLLLLYEPRLVANGLDATPRVRADTVLVVLARPFLRRGGPSFDTAAAVEHIAERLGRQQVWCPTTPLIRKQYAGHAAGLVLYPEDLTPCEPIAAWRTVRPERAGRAPVLGRIIRYDDDRLPAKATTLLGAHPNEPDLEVRFLGGAKALSELVEPLPANWRLLEPDATSARRFLARLDFYVQYHDDPAWLFPRAALQAMAAGRVVVAPPSFRAVLGDGPAYRPPEQVAETVRYLHAEPRFYARYLAEQDATLAERFAPDRFLDRLGAFVKLPRLQAHPRPSPRASARRTVAFYPTNGVGLGHVTRLLAIARRLPPDCEPVFFTPCHALAVIEHAGFRTEYVPEPIYDETAHQDHVRATAPRLLTALRYYDPAGIVFDGNVPREALLQACAEFDAPTIWVRRGMWRADPALGRHLHLSRFFDAVIEPAEAAAAADTGVTAGAEDAPVVVPPVMLLDRSDLLPPAAAREALGLDAGRPAALVQLGSGNNNDIESRLDHIVEAASRLDLQLVVAEWLIQHNPVRRKGVRYLSAFPNARYFKAFDLAVSAAGYNSFHELLHHGLPCIFLPNDNQKVDDQRARAAWAESEGAGVCVPRGAESAIASYLAAFLDPSLRRSMSRRARALCPTNGAEAAAGAIANVIARG</sequence>
<evidence type="ECO:0000313" key="3">
    <source>
        <dbReference type="Proteomes" id="UP001375743"/>
    </source>
</evidence>
<dbReference type="PANTHER" id="PTHR21015">
    <property type="entry name" value="UDP-N-ACETYLGLUCOSAMINE--N-ACETYLMURAMYL-(PENTAPEPTIDE) PYROPHOSPHORYL-UNDECAPRENOL N-ACETYLGLUCOSAMINE TRANSFERASE 1"/>
    <property type="match status" value="1"/>
</dbReference>
<dbReference type="EMBL" id="JBBLZC010000031">
    <property type="protein sequence ID" value="MEK0085613.1"/>
    <property type="molecule type" value="Genomic_DNA"/>
</dbReference>
<evidence type="ECO:0000259" key="1">
    <source>
        <dbReference type="Pfam" id="PF04101"/>
    </source>
</evidence>
<dbReference type="Gene3D" id="3.40.50.2000">
    <property type="entry name" value="Glycogen Phosphorylase B"/>
    <property type="match status" value="1"/>
</dbReference>
<dbReference type="RefSeq" id="WP_418161463.1">
    <property type="nucleotide sequence ID" value="NZ_JBBLZC010000031.1"/>
</dbReference>
<protein>
    <submittedName>
        <fullName evidence="2">Glycosyltransferase</fullName>
    </submittedName>
</protein>
<proteinExistence type="predicted"/>
<dbReference type="SUPFAM" id="SSF53756">
    <property type="entry name" value="UDP-Glycosyltransferase/glycogen phosphorylase"/>
    <property type="match status" value="1"/>
</dbReference>
<accession>A0ABU8XWM7</accession>
<reference evidence="2 3" key="1">
    <citation type="submission" date="2024-01" db="EMBL/GenBank/DDBJ databases">
        <title>Multi-omics insights into the function and evolution of sodium benzoate biodegradation pathways in Benzoatithermus flavus gen. nov., sp. nov. from hot spring.</title>
        <authorList>
            <person name="Hu C.-J."/>
            <person name="Li W.-J."/>
        </authorList>
    </citation>
    <scope>NUCLEOTIDE SEQUENCE [LARGE SCALE GENOMIC DNA]</scope>
    <source>
        <strain evidence="2 3">SYSU G07066</strain>
    </source>
</reference>
<dbReference type="Pfam" id="PF04101">
    <property type="entry name" value="Glyco_tran_28_C"/>
    <property type="match status" value="1"/>
</dbReference>
<keyword evidence="3" id="KW-1185">Reference proteome</keyword>
<organism evidence="2 3">
    <name type="scientific">Benzoatithermus flavus</name>
    <dbReference type="NCBI Taxonomy" id="3108223"/>
    <lineage>
        <taxon>Bacteria</taxon>
        <taxon>Pseudomonadati</taxon>
        <taxon>Pseudomonadota</taxon>
        <taxon>Alphaproteobacteria</taxon>
        <taxon>Geminicoccales</taxon>
        <taxon>Geminicoccaceae</taxon>
        <taxon>Benzoatithermus</taxon>
    </lineage>
</organism>
<dbReference type="InterPro" id="IPR007235">
    <property type="entry name" value="Glyco_trans_28_C"/>
</dbReference>
<name>A0ABU8XWM7_9PROT</name>